<protein>
    <recommendedName>
        <fullName evidence="2">protein-glutamate methylesterase</fullName>
        <ecNumber evidence="2">3.1.1.61</ecNumber>
    </recommendedName>
</protein>
<dbReference type="PROSITE" id="PS50122">
    <property type="entry name" value="CHEB"/>
    <property type="match status" value="1"/>
</dbReference>
<dbReference type="InterPro" id="IPR000673">
    <property type="entry name" value="Sig_transdc_resp-reg_Me-estase"/>
</dbReference>
<accession>A0ABW0EC60</accession>
<feature type="domain" description="CheB-type methylesterase" evidence="5">
    <location>
        <begin position="1"/>
        <end position="188"/>
    </location>
</feature>
<dbReference type="RefSeq" id="WP_378017563.1">
    <property type="nucleotide sequence ID" value="NZ_JBHSKT010000006.1"/>
</dbReference>
<gene>
    <name evidence="6" type="ORF">ACFPIB_11285</name>
</gene>
<dbReference type="EC" id="3.1.1.61" evidence="2"/>
<name>A0ABW0EC60_9BACT</name>
<keyword evidence="4" id="KW-0145">Chemotaxis</keyword>
<evidence type="ECO:0000259" key="5">
    <source>
        <dbReference type="PROSITE" id="PS50122"/>
    </source>
</evidence>
<dbReference type="PANTHER" id="PTHR42872">
    <property type="entry name" value="PROTEIN-GLUTAMATE METHYLESTERASE/PROTEIN-GLUTAMINE GLUTAMINASE"/>
    <property type="match status" value="1"/>
</dbReference>
<evidence type="ECO:0000313" key="7">
    <source>
        <dbReference type="Proteomes" id="UP001596161"/>
    </source>
</evidence>
<evidence type="ECO:0000256" key="1">
    <source>
        <dbReference type="ARBA" id="ARBA00022801"/>
    </source>
</evidence>
<feature type="active site" evidence="4">
    <location>
        <position position="131"/>
    </location>
</feature>
<dbReference type="Pfam" id="PF01339">
    <property type="entry name" value="CheB_methylest"/>
    <property type="match status" value="1"/>
</dbReference>
<dbReference type="EMBL" id="JBHSKT010000006">
    <property type="protein sequence ID" value="MFC5271196.1"/>
    <property type="molecule type" value="Genomic_DNA"/>
</dbReference>
<keyword evidence="1 4" id="KW-0378">Hydrolase</keyword>
<evidence type="ECO:0000256" key="4">
    <source>
        <dbReference type="PROSITE-ProRule" id="PRU00050"/>
    </source>
</evidence>
<evidence type="ECO:0000313" key="6">
    <source>
        <dbReference type="EMBL" id="MFC5271196.1"/>
    </source>
</evidence>
<dbReference type="Proteomes" id="UP001596161">
    <property type="component" value="Unassembled WGS sequence"/>
</dbReference>
<feature type="active site" evidence="4">
    <location>
        <position position="38"/>
    </location>
</feature>
<organism evidence="6 7">
    <name type="scientific">Adhaeribacter terreus</name>
    <dbReference type="NCBI Taxonomy" id="529703"/>
    <lineage>
        <taxon>Bacteria</taxon>
        <taxon>Pseudomonadati</taxon>
        <taxon>Bacteroidota</taxon>
        <taxon>Cytophagia</taxon>
        <taxon>Cytophagales</taxon>
        <taxon>Hymenobacteraceae</taxon>
        <taxon>Adhaeribacter</taxon>
    </lineage>
</organism>
<dbReference type="SUPFAM" id="SSF52738">
    <property type="entry name" value="Methylesterase CheB, C-terminal domain"/>
    <property type="match status" value="1"/>
</dbReference>
<feature type="active site" evidence="4">
    <location>
        <position position="11"/>
    </location>
</feature>
<evidence type="ECO:0000256" key="3">
    <source>
        <dbReference type="ARBA" id="ARBA00048267"/>
    </source>
</evidence>
<sequence length="188" mass="20566">MKYEAIVIGTSAGGLLALTTLLEALPADFPLPIIVVQHRSKDERNLLEELLSQKCKIAIKQADEKEKIEKGVVYFAPPDYHLLIERDQTFSLSYDTKVNYSRPAIDILFETAAFVYKQHLLAIILTGANADGANGIKTIRKTGGTTIAQNPASAQFPAMPQAAIDTGCIDKILELTEIKDLLIGLGKR</sequence>
<comment type="catalytic activity">
    <reaction evidence="3">
        <text>[protein]-L-glutamate 5-O-methyl ester + H2O = L-glutamyl-[protein] + methanol + H(+)</text>
        <dbReference type="Rhea" id="RHEA:23236"/>
        <dbReference type="Rhea" id="RHEA-COMP:10208"/>
        <dbReference type="Rhea" id="RHEA-COMP:10311"/>
        <dbReference type="ChEBI" id="CHEBI:15377"/>
        <dbReference type="ChEBI" id="CHEBI:15378"/>
        <dbReference type="ChEBI" id="CHEBI:17790"/>
        <dbReference type="ChEBI" id="CHEBI:29973"/>
        <dbReference type="ChEBI" id="CHEBI:82795"/>
        <dbReference type="EC" id="3.1.1.61"/>
    </reaction>
</comment>
<dbReference type="Gene3D" id="3.40.50.180">
    <property type="entry name" value="Methylesterase CheB, C-terminal domain"/>
    <property type="match status" value="1"/>
</dbReference>
<evidence type="ECO:0000256" key="2">
    <source>
        <dbReference type="ARBA" id="ARBA00039140"/>
    </source>
</evidence>
<comment type="caution">
    <text evidence="6">The sequence shown here is derived from an EMBL/GenBank/DDBJ whole genome shotgun (WGS) entry which is preliminary data.</text>
</comment>
<dbReference type="PANTHER" id="PTHR42872:SF3">
    <property type="entry name" value="PROTEIN-GLUTAMATE METHYLESTERASE_PROTEIN-GLUTAMINE GLUTAMINASE 1"/>
    <property type="match status" value="1"/>
</dbReference>
<keyword evidence="7" id="KW-1185">Reference proteome</keyword>
<proteinExistence type="predicted"/>
<dbReference type="InterPro" id="IPR035909">
    <property type="entry name" value="CheB_C"/>
</dbReference>
<reference evidence="7" key="1">
    <citation type="journal article" date="2019" name="Int. J. Syst. Evol. Microbiol.">
        <title>The Global Catalogue of Microorganisms (GCM) 10K type strain sequencing project: providing services to taxonomists for standard genome sequencing and annotation.</title>
        <authorList>
            <consortium name="The Broad Institute Genomics Platform"/>
            <consortium name="The Broad Institute Genome Sequencing Center for Infectious Disease"/>
            <person name="Wu L."/>
            <person name="Ma J."/>
        </authorList>
    </citation>
    <scope>NUCLEOTIDE SEQUENCE [LARGE SCALE GENOMIC DNA]</scope>
    <source>
        <strain evidence="7">KACC 12602</strain>
    </source>
</reference>
<dbReference type="CDD" id="cd16433">
    <property type="entry name" value="CheB"/>
    <property type="match status" value="1"/>
</dbReference>